<protein>
    <submittedName>
        <fullName evidence="12">2,4-dienoyl-CoA reductase</fullName>
    </submittedName>
</protein>
<gene>
    <name evidence="12" type="ORF">SAMN02910314_01174</name>
</gene>
<reference evidence="13" key="1">
    <citation type="submission" date="2016-10" db="EMBL/GenBank/DDBJ databases">
        <authorList>
            <person name="Varghese N."/>
        </authorList>
    </citation>
    <scope>NUCLEOTIDE SEQUENCE [LARGE SCALE GENOMIC DNA]</scope>
    <source>
        <strain evidence="13">DSM 21843</strain>
    </source>
</reference>
<proteinExistence type="inferred from homology"/>
<dbReference type="OrthoDB" id="9772736at2"/>
<dbReference type="PROSITE" id="PS51257">
    <property type="entry name" value="PROKAR_LIPOPROTEIN"/>
    <property type="match status" value="1"/>
</dbReference>
<feature type="domain" description="FAD/NAD(P)-binding" evidence="11">
    <location>
        <begin position="492"/>
        <end position="719"/>
    </location>
</feature>
<dbReference type="Proteomes" id="UP000182975">
    <property type="component" value="Unassembled WGS sequence"/>
</dbReference>
<dbReference type="InterPro" id="IPR001155">
    <property type="entry name" value="OxRdtase_FMN_N"/>
</dbReference>
<dbReference type="KEGG" id="ddt:AAY81_06050"/>
<dbReference type="PATRIC" id="fig|79604.3.peg.1223"/>
<feature type="domain" description="NADH:flavin oxidoreductase/NADH oxidase N-terminal" evidence="10">
    <location>
        <begin position="79"/>
        <end position="289"/>
    </location>
</feature>
<keyword evidence="4" id="KW-0285">Flavoprotein</keyword>
<dbReference type="GO" id="GO:0046872">
    <property type="term" value="F:metal ion binding"/>
    <property type="evidence" value="ECO:0007669"/>
    <property type="project" value="UniProtKB-KW"/>
</dbReference>
<accession>A0A172RYH0</accession>
<dbReference type="SUPFAM" id="SSF51395">
    <property type="entry name" value="FMN-linked oxidoreductases"/>
    <property type="match status" value="1"/>
</dbReference>
<dbReference type="InterPro" id="IPR036188">
    <property type="entry name" value="FAD/NAD-bd_sf"/>
</dbReference>
<dbReference type="PANTHER" id="PTHR42917">
    <property type="entry name" value="2,4-DIENOYL-COA REDUCTASE"/>
    <property type="match status" value="1"/>
</dbReference>
<keyword evidence="9" id="KW-0411">Iron-sulfur</keyword>
<keyword evidence="6" id="KW-0479">Metal-binding</keyword>
<evidence type="ECO:0000256" key="5">
    <source>
        <dbReference type="ARBA" id="ARBA00022643"/>
    </source>
</evidence>
<dbReference type="Gene3D" id="3.20.20.70">
    <property type="entry name" value="Aldolase class I"/>
    <property type="match status" value="1"/>
</dbReference>
<dbReference type="InterPro" id="IPR006311">
    <property type="entry name" value="TAT_signal"/>
</dbReference>
<comment type="cofactor">
    <cofactor evidence="2">
        <name>[4Fe-4S] cluster</name>
        <dbReference type="ChEBI" id="CHEBI:49883"/>
    </cofactor>
</comment>
<evidence type="ECO:0000256" key="9">
    <source>
        <dbReference type="ARBA" id="ARBA00023014"/>
    </source>
</evidence>
<dbReference type="PRINTS" id="PR00368">
    <property type="entry name" value="FADPNR"/>
</dbReference>
<dbReference type="Gene3D" id="3.40.50.720">
    <property type="entry name" value="NAD(P)-binding Rossmann-like Domain"/>
    <property type="match status" value="1"/>
</dbReference>
<dbReference type="InterPro" id="IPR013785">
    <property type="entry name" value="Aldolase_TIM"/>
</dbReference>
<dbReference type="GO" id="GO:0051536">
    <property type="term" value="F:iron-sulfur cluster binding"/>
    <property type="evidence" value="ECO:0007669"/>
    <property type="project" value="UniProtKB-KW"/>
</dbReference>
<organism evidence="12 13">
    <name type="scientific">Denitrobacterium detoxificans</name>
    <dbReference type="NCBI Taxonomy" id="79604"/>
    <lineage>
        <taxon>Bacteria</taxon>
        <taxon>Bacillati</taxon>
        <taxon>Actinomycetota</taxon>
        <taxon>Coriobacteriia</taxon>
        <taxon>Eggerthellales</taxon>
        <taxon>Eggerthellaceae</taxon>
        <taxon>Denitrobacterium</taxon>
    </lineage>
</organism>
<dbReference type="SUPFAM" id="SSF51905">
    <property type="entry name" value="FAD/NAD(P)-binding domain"/>
    <property type="match status" value="1"/>
</dbReference>
<dbReference type="EMBL" id="FOEC01000006">
    <property type="protein sequence ID" value="SEO77647.1"/>
    <property type="molecule type" value="Genomic_DNA"/>
</dbReference>
<evidence type="ECO:0000256" key="7">
    <source>
        <dbReference type="ARBA" id="ARBA00023002"/>
    </source>
</evidence>
<dbReference type="PROSITE" id="PS51318">
    <property type="entry name" value="TAT"/>
    <property type="match status" value="1"/>
</dbReference>
<dbReference type="Pfam" id="PF00724">
    <property type="entry name" value="Oxidored_FMN"/>
    <property type="match status" value="1"/>
</dbReference>
<dbReference type="Pfam" id="PF07992">
    <property type="entry name" value="Pyr_redox_2"/>
    <property type="match status" value="1"/>
</dbReference>
<dbReference type="GO" id="GO:0010181">
    <property type="term" value="F:FMN binding"/>
    <property type="evidence" value="ECO:0007669"/>
    <property type="project" value="InterPro"/>
</dbReference>
<dbReference type="AlphaFoldDB" id="A0A172RYH0"/>
<evidence type="ECO:0000256" key="2">
    <source>
        <dbReference type="ARBA" id="ARBA00001966"/>
    </source>
</evidence>
<dbReference type="InterPro" id="IPR023753">
    <property type="entry name" value="FAD/NAD-binding_dom"/>
</dbReference>
<evidence type="ECO:0000256" key="1">
    <source>
        <dbReference type="ARBA" id="ARBA00001917"/>
    </source>
</evidence>
<evidence type="ECO:0000256" key="8">
    <source>
        <dbReference type="ARBA" id="ARBA00023004"/>
    </source>
</evidence>
<keyword evidence="8" id="KW-0408">Iron</keyword>
<dbReference type="RefSeq" id="WP_066662669.1">
    <property type="nucleotide sequence ID" value="NZ_CP011402.1"/>
</dbReference>
<evidence type="ECO:0000256" key="6">
    <source>
        <dbReference type="ARBA" id="ARBA00022723"/>
    </source>
</evidence>
<keyword evidence="7" id="KW-0560">Oxidoreductase</keyword>
<dbReference type="PANTHER" id="PTHR42917:SF2">
    <property type="entry name" value="2,4-DIENOYL-COA REDUCTASE [(2E)-ENOYL-COA-PRODUCING]"/>
    <property type="match status" value="1"/>
</dbReference>
<keyword evidence="13" id="KW-1185">Reference proteome</keyword>
<comment type="similarity">
    <text evidence="3">In the N-terminal section; belongs to the NADH:flavin oxidoreductase/NADH oxidase family.</text>
</comment>
<dbReference type="PRINTS" id="PR00411">
    <property type="entry name" value="PNDRDTASEI"/>
</dbReference>
<evidence type="ECO:0000259" key="10">
    <source>
        <dbReference type="Pfam" id="PF00724"/>
    </source>
</evidence>
<keyword evidence="5" id="KW-0288">FMN</keyword>
<dbReference type="InterPro" id="IPR051793">
    <property type="entry name" value="NADH:flavin_oxidoreductase"/>
</dbReference>
<evidence type="ECO:0000313" key="12">
    <source>
        <dbReference type="EMBL" id="SEO77647.1"/>
    </source>
</evidence>
<evidence type="ECO:0000313" key="13">
    <source>
        <dbReference type="Proteomes" id="UP000182975"/>
    </source>
</evidence>
<comment type="cofactor">
    <cofactor evidence="1">
        <name>FMN</name>
        <dbReference type="ChEBI" id="CHEBI:58210"/>
    </cofactor>
</comment>
<evidence type="ECO:0000256" key="3">
    <source>
        <dbReference type="ARBA" id="ARBA00011048"/>
    </source>
</evidence>
<name>A0A172RYH0_9ACTN</name>
<dbReference type="STRING" id="79604.AAY81_06050"/>
<sequence>MTKTNVSRRAFFKGAAFTAAGAGIAGLGLSGCASPKGSSEAPAKASATSNVSPQEAISQLNPQDWDYRSNSVKDWNQTSLFTSWKFGNLTLNNRMVKSAAGSAYLPWWTTEMTIAEYTHWAKGGVELMFVEDYASLLPHYPAAYKMRTRENAELDKVAAAIHEAGAYCGYQLSLMGASFSGFDATTAPQFACAEADDLTLEEVHTVQSDFIDAAKFLKEQGFDAVEINAAGNNIGQAFLSRNRNKRTDEYGPQSFENRARFVVEMIEGIKRECGADFPVQVLINVIEENDYDLGNNSTLTTLEENIEMCKLFEKAGANSLHLRLGPFNNHPAEFASDMYFTGYGIDGVTGYGNMFDFSRHFQGKLIANHSGCGMLLDVAAEMRKAVSIPVGCVTFMDPAHAPDMFVGALDEGKADFYMMNRPFMVDPEYINKLKENRADEIRPCNRCLHCHFDLDEDGVFYEHCRMNACHMRAFTEQMPEGPDIPAGSGSKNVMVVGGGPAGMEAARVAALRGYTVTLYEKKSDIGGLLDFAEAVKGQHENIGRDKEYFKRQMEVCGVKVVTGQEVDAAFVKQQNPDAVIVATGGLRDTLGLSAGGKTNIVSIEDFLTSDIGQNVCVVGTGAQAVDATLRLLSQGKEVIFVSPDPIEKLDRGQSDHIKGFVIPMLYTRGVRVWPNAQVKSVGDGSVTISCDTGVDMTFECDTVIEAMDMLPDTSLADALSGMNVQAVGDCKKPFNIAEAIAAGNLAARAI</sequence>
<dbReference type="GO" id="GO:0016491">
    <property type="term" value="F:oxidoreductase activity"/>
    <property type="evidence" value="ECO:0007669"/>
    <property type="project" value="UniProtKB-KW"/>
</dbReference>
<evidence type="ECO:0000256" key="4">
    <source>
        <dbReference type="ARBA" id="ARBA00022630"/>
    </source>
</evidence>
<evidence type="ECO:0000259" key="11">
    <source>
        <dbReference type="Pfam" id="PF07992"/>
    </source>
</evidence>
<dbReference type="Gene3D" id="3.50.50.60">
    <property type="entry name" value="FAD/NAD(P)-binding domain"/>
    <property type="match status" value="1"/>
</dbReference>